<keyword evidence="4" id="KW-1185">Reference proteome</keyword>
<reference evidence="3" key="1">
    <citation type="submission" date="2017-12" db="EMBL/GenBank/DDBJ databases">
        <title>FDA dAtabase for Regulatory Grade micrObial Sequences (FDA-ARGOS): Supporting development and validation of Infectious Disease Dx tests.</title>
        <authorList>
            <person name="Campos J."/>
            <person name="Goldberg B."/>
            <person name="Tallon L."/>
            <person name="Sadzewicz L."/>
            <person name="Sengamalay N."/>
            <person name="Ott S."/>
            <person name="Godinez A."/>
            <person name="Nagaraj S."/>
            <person name="Vyas G."/>
            <person name="Aluvathingal J."/>
            <person name="Nadendla S."/>
            <person name="Geyer C."/>
            <person name="Nandy P."/>
            <person name="Hobson J."/>
            <person name="Sichtig H."/>
        </authorList>
    </citation>
    <scope>NUCLEOTIDE SEQUENCE</scope>
    <source>
        <strain evidence="3">FDAARGOS_252</strain>
    </source>
</reference>
<dbReference type="AlphaFoldDB" id="A0A1V0GUE5"/>
<dbReference type="eggNOG" id="ENOG5032T61">
    <property type="taxonomic scope" value="Bacteria"/>
</dbReference>
<feature type="domain" description="DUF1468" evidence="2">
    <location>
        <begin position="19"/>
        <end position="153"/>
    </location>
</feature>
<keyword evidence="1" id="KW-1133">Transmembrane helix</keyword>
<dbReference type="EMBL" id="CP020442">
    <property type="protein sequence ID" value="ARC37495.2"/>
    <property type="molecule type" value="Genomic_DNA"/>
</dbReference>
<dbReference type="STRING" id="147645.A6J80_14965"/>
<evidence type="ECO:0000313" key="4">
    <source>
        <dbReference type="Proteomes" id="UP000191257"/>
    </source>
</evidence>
<feature type="transmembrane region" description="Helical" evidence="1">
    <location>
        <begin position="15"/>
        <end position="34"/>
    </location>
</feature>
<protein>
    <submittedName>
        <fullName evidence="3">Tripartite tricarboxylate transporter TctB family protein</fullName>
    </submittedName>
</protein>
<gene>
    <name evidence="3" type="ORF">A6J80_14965</name>
</gene>
<dbReference type="KEGG" id="pye:A6J80_14965"/>
<dbReference type="InterPro" id="IPR009936">
    <property type="entry name" value="DUF1468"/>
</dbReference>
<feature type="transmembrane region" description="Helical" evidence="1">
    <location>
        <begin position="55"/>
        <end position="74"/>
    </location>
</feature>
<dbReference type="Proteomes" id="UP000191257">
    <property type="component" value="Chromosome"/>
</dbReference>
<keyword evidence="1" id="KW-0472">Membrane</keyword>
<feature type="transmembrane region" description="Helical" evidence="1">
    <location>
        <begin position="86"/>
        <end position="116"/>
    </location>
</feature>
<evidence type="ECO:0000259" key="2">
    <source>
        <dbReference type="Pfam" id="PF07331"/>
    </source>
</evidence>
<organism evidence="3 4">
    <name type="scientific">Paracoccus yeei</name>
    <dbReference type="NCBI Taxonomy" id="147645"/>
    <lineage>
        <taxon>Bacteria</taxon>
        <taxon>Pseudomonadati</taxon>
        <taxon>Pseudomonadota</taxon>
        <taxon>Alphaproteobacteria</taxon>
        <taxon>Rhodobacterales</taxon>
        <taxon>Paracoccaceae</taxon>
        <taxon>Paracoccus</taxon>
    </lineage>
</organism>
<dbReference type="Pfam" id="PF07331">
    <property type="entry name" value="TctB"/>
    <property type="match status" value="1"/>
</dbReference>
<feature type="transmembrane region" description="Helical" evidence="1">
    <location>
        <begin position="128"/>
        <end position="152"/>
    </location>
</feature>
<name>A0A1V0GUE5_9RHOB</name>
<keyword evidence="1" id="KW-0812">Transmembrane</keyword>
<evidence type="ECO:0000256" key="1">
    <source>
        <dbReference type="SAM" id="Phobius"/>
    </source>
</evidence>
<sequence>MNGFDNDHQERRRDWAALAIAAFLAVVAGVMLWDSARLADLGGYSGVGPATIPRVVAFCLLGLAVWTVAAGLRGDFPERPAQNPQPVLWIMAGLALQLMLLKPLGFSIATGILFAFTARAFGKRNLAMTLPIGIVFAFAVWVIFSQLLMLHLPAGPLERLFFPGG</sequence>
<dbReference type="RefSeq" id="WP_105291548.1">
    <property type="nucleotide sequence ID" value="NZ_CAWMZI010000001.1"/>
</dbReference>
<accession>A0A1V0GUE5</accession>
<proteinExistence type="predicted"/>
<evidence type="ECO:0000313" key="3">
    <source>
        <dbReference type="EMBL" id="ARC37495.2"/>
    </source>
</evidence>